<evidence type="ECO:0000313" key="9">
    <source>
        <dbReference type="EMBL" id="SJZ54352.1"/>
    </source>
</evidence>
<comment type="subcellular location">
    <subcellularLocation>
        <location evidence="1">Cell membrane</location>
        <topology evidence="1">Multi-pass membrane protein</topology>
    </subcellularLocation>
</comment>
<evidence type="ECO:0000256" key="4">
    <source>
        <dbReference type="ARBA" id="ARBA00022692"/>
    </source>
</evidence>
<dbReference type="STRING" id="1121925.SAMN02746011_01085"/>
<feature type="transmembrane region" description="Helical" evidence="7">
    <location>
        <begin position="176"/>
        <end position="200"/>
    </location>
</feature>
<name>A0A1T4LHT5_9LACT</name>
<keyword evidence="10" id="KW-1185">Reference proteome</keyword>
<dbReference type="Gene3D" id="1.20.81.30">
    <property type="entry name" value="Type II secretion system (T2SS), domain F"/>
    <property type="match status" value="2"/>
</dbReference>
<evidence type="ECO:0000256" key="1">
    <source>
        <dbReference type="ARBA" id="ARBA00004651"/>
    </source>
</evidence>
<evidence type="ECO:0000313" key="10">
    <source>
        <dbReference type="Proteomes" id="UP000189941"/>
    </source>
</evidence>
<dbReference type="PRINTS" id="PR00812">
    <property type="entry name" value="BCTERIALGSPF"/>
</dbReference>
<comment type="similarity">
    <text evidence="2">Belongs to the GSP F family.</text>
</comment>
<keyword evidence="6 7" id="KW-0472">Membrane</keyword>
<feature type="transmembrane region" description="Helical" evidence="7">
    <location>
        <begin position="129"/>
        <end position="156"/>
    </location>
</feature>
<dbReference type="PANTHER" id="PTHR30012:SF0">
    <property type="entry name" value="TYPE II SECRETION SYSTEM PROTEIN F-RELATED"/>
    <property type="match status" value="1"/>
</dbReference>
<dbReference type="InterPro" id="IPR003004">
    <property type="entry name" value="GspF/PilC"/>
</dbReference>
<proteinExistence type="inferred from homology"/>
<keyword evidence="4 7" id="KW-0812">Transmembrane</keyword>
<dbReference type="OrthoDB" id="2134211at2"/>
<keyword evidence="3" id="KW-1003">Cell membrane</keyword>
<dbReference type="Proteomes" id="UP000189941">
    <property type="component" value="Unassembled WGS sequence"/>
</dbReference>
<sequence length="358" mass="41386">MDTSPVKATISLKWFKRPLPKKVKTKDQALFLQNLFELLSEGFSLNQALVFMELLMPQYRELIKIIVQSLEQGAGLERGLRQIGFSLDIVAQIFYGQKQGRFHPALQKCSESLKLRADYRQKIVKTLTYPIVMFVFLIALLLGMRIFLLPHILSFISVEVYQNTPLIRLLVLFFSYLPQILISLFAISILGYFFIDVYLLRKSAMHRYKLLLKIPLLNKWIRYYCTYKVAQNLGYFLEGGFSLQQTFDFIVQYPIDPFLTEVAAYLTENLKKGEALSDSLNALRLFQPELGMIVYQGELTSQLSTKCLLFSNKLVTELMEDVAKKINYLQPILFVLIALLVMGMYLMMMLPILTMEGL</sequence>
<dbReference type="NCBIfam" id="NF041012">
    <property type="entry name" value="T4P_ComGB"/>
    <property type="match status" value="1"/>
</dbReference>
<dbReference type="InterPro" id="IPR047692">
    <property type="entry name" value="T4P_ComGB"/>
</dbReference>
<dbReference type="InterPro" id="IPR018076">
    <property type="entry name" value="T2SS_GspF_dom"/>
</dbReference>
<dbReference type="InterPro" id="IPR042094">
    <property type="entry name" value="T2SS_GspF_sf"/>
</dbReference>
<reference evidence="10" key="1">
    <citation type="submission" date="2017-02" db="EMBL/GenBank/DDBJ databases">
        <authorList>
            <person name="Varghese N."/>
            <person name="Submissions S."/>
        </authorList>
    </citation>
    <scope>NUCLEOTIDE SEQUENCE [LARGE SCALE GENOMIC DNA]</scope>
    <source>
        <strain evidence="10">DSM 15739</strain>
    </source>
</reference>
<feature type="domain" description="Type II secretion system protein GspF" evidence="8">
    <location>
        <begin position="31"/>
        <end position="150"/>
    </location>
</feature>
<protein>
    <submittedName>
        <fullName evidence="9">Competence protein ComGB</fullName>
    </submittedName>
</protein>
<evidence type="ECO:0000259" key="8">
    <source>
        <dbReference type="Pfam" id="PF00482"/>
    </source>
</evidence>
<dbReference type="RefSeq" id="WP_078755844.1">
    <property type="nucleotide sequence ID" value="NZ_FUWO01000008.1"/>
</dbReference>
<evidence type="ECO:0000256" key="5">
    <source>
        <dbReference type="ARBA" id="ARBA00022989"/>
    </source>
</evidence>
<dbReference type="GO" id="GO:0005886">
    <property type="term" value="C:plasma membrane"/>
    <property type="evidence" value="ECO:0007669"/>
    <property type="project" value="UniProtKB-SubCell"/>
</dbReference>
<keyword evidence="5 7" id="KW-1133">Transmembrane helix</keyword>
<evidence type="ECO:0000256" key="6">
    <source>
        <dbReference type="ARBA" id="ARBA00023136"/>
    </source>
</evidence>
<dbReference type="PANTHER" id="PTHR30012">
    <property type="entry name" value="GENERAL SECRETION PATHWAY PROTEIN"/>
    <property type="match status" value="1"/>
</dbReference>
<dbReference type="Pfam" id="PF00482">
    <property type="entry name" value="T2SSF"/>
    <property type="match status" value="2"/>
</dbReference>
<feature type="domain" description="Type II secretion system protein GspF" evidence="8">
    <location>
        <begin position="231"/>
        <end position="351"/>
    </location>
</feature>
<feature type="transmembrane region" description="Helical" evidence="7">
    <location>
        <begin position="332"/>
        <end position="353"/>
    </location>
</feature>
<organism evidence="9 10">
    <name type="scientific">Globicatella sulfidifaciens DSM 15739</name>
    <dbReference type="NCBI Taxonomy" id="1121925"/>
    <lineage>
        <taxon>Bacteria</taxon>
        <taxon>Bacillati</taxon>
        <taxon>Bacillota</taxon>
        <taxon>Bacilli</taxon>
        <taxon>Lactobacillales</taxon>
        <taxon>Aerococcaceae</taxon>
        <taxon>Globicatella</taxon>
    </lineage>
</organism>
<evidence type="ECO:0000256" key="3">
    <source>
        <dbReference type="ARBA" id="ARBA00022475"/>
    </source>
</evidence>
<dbReference type="EMBL" id="FUWO01000008">
    <property type="protein sequence ID" value="SJZ54352.1"/>
    <property type="molecule type" value="Genomic_DNA"/>
</dbReference>
<evidence type="ECO:0000256" key="2">
    <source>
        <dbReference type="ARBA" id="ARBA00005745"/>
    </source>
</evidence>
<dbReference type="AlphaFoldDB" id="A0A1T4LHT5"/>
<evidence type="ECO:0000256" key="7">
    <source>
        <dbReference type="SAM" id="Phobius"/>
    </source>
</evidence>
<accession>A0A1T4LHT5</accession>
<gene>
    <name evidence="9" type="ORF">SAMN02746011_01085</name>
</gene>